<dbReference type="AlphaFoldDB" id="A0A8K9VG02"/>
<proteinExistence type="predicted"/>
<protein>
    <recommendedName>
        <fullName evidence="3">Ig-like domain-containing protein</fullName>
    </recommendedName>
</protein>
<keyword evidence="2" id="KW-0812">Transmembrane</keyword>
<dbReference type="Gene3D" id="2.60.40.10">
    <property type="entry name" value="Immunoglobulins"/>
    <property type="match status" value="2"/>
</dbReference>
<dbReference type="GO" id="GO:0042289">
    <property type="term" value="F:MHC class II protein binding"/>
    <property type="evidence" value="ECO:0007669"/>
    <property type="project" value="TreeGrafter"/>
</dbReference>
<dbReference type="InterPro" id="IPR036179">
    <property type="entry name" value="Ig-like_dom_sf"/>
</dbReference>
<evidence type="ECO:0000259" key="3">
    <source>
        <dbReference type="PROSITE" id="PS50835"/>
    </source>
</evidence>
<dbReference type="GO" id="GO:0070374">
    <property type="term" value="P:positive regulation of ERK1 and ERK2 cascade"/>
    <property type="evidence" value="ECO:0007669"/>
    <property type="project" value="TreeGrafter"/>
</dbReference>
<dbReference type="GO" id="GO:0035723">
    <property type="term" value="P:interleukin-15-mediated signaling pathway"/>
    <property type="evidence" value="ECO:0007669"/>
    <property type="project" value="TreeGrafter"/>
</dbReference>
<organism evidence="4 5">
    <name type="scientific">Oncorhynchus mykiss</name>
    <name type="common">Rainbow trout</name>
    <name type="synonym">Salmo gairdneri</name>
    <dbReference type="NCBI Taxonomy" id="8022"/>
    <lineage>
        <taxon>Eukaryota</taxon>
        <taxon>Metazoa</taxon>
        <taxon>Chordata</taxon>
        <taxon>Craniata</taxon>
        <taxon>Vertebrata</taxon>
        <taxon>Euteleostomi</taxon>
        <taxon>Actinopterygii</taxon>
        <taxon>Neopterygii</taxon>
        <taxon>Teleostei</taxon>
        <taxon>Protacanthopterygii</taxon>
        <taxon>Salmoniformes</taxon>
        <taxon>Salmonidae</taxon>
        <taxon>Salmoninae</taxon>
        <taxon>Oncorhynchus</taxon>
    </lineage>
</organism>
<reference evidence="4" key="3">
    <citation type="submission" date="2025-09" db="UniProtKB">
        <authorList>
            <consortium name="Ensembl"/>
        </authorList>
    </citation>
    <scope>IDENTIFICATION</scope>
</reference>
<dbReference type="SUPFAM" id="SSF48726">
    <property type="entry name" value="Immunoglobulin"/>
    <property type="match status" value="2"/>
</dbReference>
<reference evidence="4" key="2">
    <citation type="submission" date="2025-08" db="UniProtKB">
        <authorList>
            <consortium name="Ensembl"/>
        </authorList>
    </citation>
    <scope>IDENTIFICATION</scope>
</reference>
<dbReference type="GO" id="GO:0009897">
    <property type="term" value="C:external side of plasma membrane"/>
    <property type="evidence" value="ECO:0007669"/>
    <property type="project" value="TreeGrafter"/>
</dbReference>
<keyword evidence="2" id="KW-0472">Membrane</keyword>
<feature type="transmembrane region" description="Helical" evidence="2">
    <location>
        <begin position="503"/>
        <end position="528"/>
    </location>
</feature>
<dbReference type="InterPro" id="IPR003599">
    <property type="entry name" value="Ig_sub"/>
</dbReference>
<dbReference type="Ensembl" id="ENSOMYT00000153886.1">
    <property type="protein sequence ID" value="ENSOMYP00000121238.1"/>
    <property type="gene ID" value="ENSOMYG00000059937.1"/>
</dbReference>
<dbReference type="SMART" id="SM00409">
    <property type="entry name" value="IG"/>
    <property type="match status" value="3"/>
</dbReference>
<dbReference type="GO" id="GO:1990782">
    <property type="term" value="F:protein tyrosine kinase binding"/>
    <property type="evidence" value="ECO:0007669"/>
    <property type="project" value="TreeGrafter"/>
</dbReference>
<dbReference type="InterPro" id="IPR007110">
    <property type="entry name" value="Ig-like_dom"/>
</dbReference>
<gene>
    <name evidence="4" type="primary">LOC110520222</name>
</gene>
<accession>A0A8K9VG02</accession>
<feature type="domain" description="Ig-like" evidence="3">
    <location>
        <begin position="305"/>
        <end position="401"/>
    </location>
</feature>
<evidence type="ECO:0000313" key="4">
    <source>
        <dbReference type="Ensembl" id="ENSOMYP00000121238.1"/>
    </source>
</evidence>
<dbReference type="PANTHER" id="PTHR11422:SF5">
    <property type="entry name" value="DIVERSE IMMUNOGLOBULIN DOMAIN-CONTAINING PROTEIN 1.1 ISOFORM X1-RELATED"/>
    <property type="match status" value="1"/>
</dbReference>
<name>A0A8K9VG02_ONCMY</name>
<dbReference type="GO" id="GO:0042110">
    <property type="term" value="P:T cell activation"/>
    <property type="evidence" value="ECO:0007669"/>
    <property type="project" value="TreeGrafter"/>
</dbReference>
<dbReference type="PANTHER" id="PTHR11422">
    <property type="entry name" value="T-CELL SURFACE GLYCOPROTEIN CD4"/>
    <property type="match status" value="1"/>
</dbReference>
<feature type="domain" description="Ig-like" evidence="3">
    <location>
        <begin position="195"/>
        <end position="296"/>
    </location>
</feature>
<evidence type="ECO:0000256" key="1">
    <source>
        <dbReference type="SAM" id="MobiDB-lite"/>
    </source>
</evidence>
<keyword evidence="5" id="KW-1185">Reference proteome</keyword>
<dbReference type="PROSITE" id="PS50835">
    <property type="entry name" value="IG_LIKE"/>
    <property type="match status" value="3"/>
</dbReference>
<keyword evidence="2" id="KW-1133">Transmembrane helix</keyword>
<dbReference type="InterPro" id="IPR013783">
    <property type="entry name" value="Ig-like_fold"/>
</dbReference>
<feature type="domain" description="Ig-like" evidence="3">
    <location>
        <begin position="409"/>
        <end position="488"/>
    </location>
</feature>
<feature type="region of interest" description="Disordered" evidence="1">
    <location>
        <begin position="541"/>
        <end position="589"/>
    </location>
</feature>
<dbReference type="GO" id="GO:0045121">
    <property type="term" value="C:membrane raft"/>
    <property type="evidence" value="ECO:0007669"/>
    <property type="project" value="TreeGrafter"/>
</dbReference>
<reference evidence="4" key="1">
    <citation type="submission" date="2020-07" db="EMBL/GenBank/DDBJ databases">
        <title>A long reads based de novo assembly of the rainbow trout Arlee double haploid line genome.</title>
        <authorList>
            <person name="Gao G."/>
            <person name="Palti Y."/>
        </authorList>
    </citation>
    <scope>NUCLEOTIDE SEQUENCE [LARGE SCALE GENOMIC DNA]</scope>
</reference>
<dbReference type="GeneTree" id="ENSGT00940000178681"/>
<evidence type="ECO:0000313" key="5">
    <source>
        <dbReference type="Proteomes" id="UP000694395"/>
    </source>
</evidence>
<dbReference type="Proteomes" id="UP000694395">
    <property type="component" value="Chromosome 3"/>
</dbReference>
<sequence>MWQKVAKFKGAEYFRKALYILRFALILNCITSVVFELLLFFSHFLNLFIRDVSNDMSWLLSRYGNRTVTYSNMGQYSGSMGVTLLWVLLWISRSGQGLSAEQLSTKIFFLAETNTNNRVTLQVPPAVLKGTAHQWMWTAHDGRHSNTSVAQITSSMSRNPSWNTQAPFSQGTGYDLSMLTKYENAGEFVLMQTKPASAVLARFEVFSFVVKATSNYKGNEVYLGSDVSVRCEVSHIPDGATLQWERHGDSTSNTTLFYNKTAHMIIHTVDQNYQGRSNCNFRLNGELLFRVHTTLSVQTGTFNNPLIHLFRESSNSSEVKLICRSRSSYSRAKWIMSRSPTSVTLTSSDKVRSDRFSSPSFNGYDFPLHVSPVTFEDSGVFTCLFEDQRFSSVKITTIRVSESGGPPGGQPVVVRCEVSEVSTDPVTLAWMRMEGSRWLLVKQDILTESHPTRTLSVTLPSLRSDQLHWQCAVFTEGMLRATASLTLTLPTQTTMSSMTDDHLWTVAIVACIAMVVAGVLVGALVFYLKRKKTAVTNLPLTQKNDPVYDNATDPRRDQESQKGQTGEDENEEVHYSEFALGEPRLGDTNRVTARSNQESAVIYSTLNI</sequence>
<feature type="transmembrane region" description="Helical" evidence="2">
    <location>
        <begin position="20"/>
        <end position="49"/>
    </location>
</feature>
<evidence type="ECO:0000256" key="2">
    <source>
        <dbReference type="SAM" id="Phobius"/>
    </source>
</evidence>